<dbReference type="SMART" id="SM00054">
    <property type="entry name" value="EFh"/>
    <property type="match status" value="4"/>
</dbReference>
<evidence type="ECO:0000256" key="2">
    <source>
        <dbReference type="ARBA" id="ARBA00022723"/>
    </source>
</evidence>
<dbReference type="GO" id="GO:0005815">
    <property type="term" value="C:microtubule organizing center"/>
    <property type="evidence" value="ECO:0007669"/>
    <property type="project" value="UniProtKB-ARBA"/>
</dbReference>
<reference evidence="7" key="1">
    <citation type="journal article" date="2021" name="Evol. Appl.">
        <title>The genome of the Pyrenean desman and the effects of bottlenecks and inbreeding on the genomic landscape of an endangered species.</title>
        <authorList>
            <person name="Escoda L."/>
            <person name="Castresana J."/>
        </authorList>
    </citation>
    <scope>NUCLEOTIDE SEQUENCE</scope>
    <source>
        <strain evidence="7">IBE-C5619</strain>
    </source>
</reference>
<dbReference type="SUPFAM" id="SSF47473">
    <property type="entry name" value="EF-hand"/>
    <property type="match status" value="1"/>
</dbReference>
<evidence type="ECO:0000256" key="4">
    <source>
        <dbReference type="ARBA" id="ARBA00022837"/>
    </source>
</evidence>
<dbReference type="InterPro" id="IPR011992">
    <property type="entry name" value="EF-hand-dom_pair"/>
</dbReference>
<comment type="similarity">
    <text evidence="1">Belongs to the centrin family.</text>
</comment>
<evidence type="ECO:0000259" key="6">
    <source>
        <dbReference type="PROSITE" id="PS50222"/>
    </source>
</evidence>
<comment type="caution">
    <text evidence="7">The sequence shown here is derived from an EMBL/GenBank/DDBJ whole genome shotgun (WGS) entry which is preliminary data.</text>
</comment>
<feature type="domain" description="EF-hand" evidence="6">
    <location>
        <begin position="84"/>
        <end position="119"/>
    </location>
</feature>
<keyword evidence="4" id="KW-0106">Calcium</keyword>
<dbReference type="Proteomes" id="UP000700334">
    <property type="component" value="Unassembled WGS sequence"/>
</dbReference>
<dbReference type="FunFam" id="1.10.238.10:FF:000077">
    <property type="entry name" value="Centrin 1"/>
    <property type="match status" value="1"/>
</dbReference>
<name>A0A8J6DT44_GALPY</name>
<organism evidence="7 8">
    <name type="scientific">Galemys pyrenaicus</name>
    <name type="common">Iberian desman</name>
    <name type="synonym">Pyrenean desman</name>
    <dbReference type="NCBI Taxonomy" id="202257"/>
    <lineage>
        <taxon>Eukaryota</taxon>
        <taxon>Metazoa</taxon>
        <taxon>Chordata</taxon>
        <taxon>Craniata</taxon>
        <taxon>Vertebrata</taxon>
        <taxon>Euteleostomi</taxon>
        <taxon>Mammalia</taxon>
        <taxon>Eutheria</taxon>
        <taxon>Laurasiatheria</taxon>
        <taxon>Eulipotyphla</taxon>
        <taxon>Talpidae</taxon>
        <taxon>Galemys</taxon>
    </lineage>
</organism>
<dbReference type="EMBL" id="JAGFMF010011618">
    <property type="protein sequence ID" value="KAG8518885.1"/>
    <property type="molecule type" value="Genomic_DNA"/>
</dbReference>
<gene>
    <name evidence="7" type="ORF">J0S82_015843</name>
</gene>
<evidence type="ECO:0000256" key="3">
    <source>
        <dbReference type="ARBA" id="ARBA00022737"/>
    </source>
</evidence>
<keyword evidence="3" id="KW-0677">Repeat</keyword>
<feature type="compositionally biased region" description="Polar residues" evidence="5">
    <location>
        <begin position="25"/>
        <end position="34"/>
    </location>
</feature>
<feature type="domain" description="EF-hand" evidence="6">
    <location>
        <begin position="121"/>
        <end position="156"/>
    </location>
</feature>
<keyword evidence="8" id="KW-1185">Reference proteome</keyword>
<dbReference type="FunFam" id="1.10.238.10:FF:000070">
    <property type="entry name" value="Centrin-1"/>
    <property type="match status" value="1"/>
</dbReference>
<dbReference type="InterPro" id="IPR018247">
    <property type="entry name" value="EF_Hand_1_Ca_BS"/>
</dbReference>
<feature type="domain" description="EF-hand" evidence="6">
    <location>
        <begin position="157"/>
        <end position="192"/>
    </location>
</feature>
<dbReference type="OrthoDB" id="343296at2759"/>
<feature type="region of interest" description="Disordered" evidence="5">
    <location>
        <begin position="1"/>
        <end position="50"/>
    </location>
</feature>
<evidence type="ECO:0000256" key="5">
    <source>
        <dbReference type="SAM" id="MobiDB-lite"/>
    </source>
</evidence>
<evidence type="ECO:0000256" key="1">
    <source>
        <dbReference type="ARBA" id="ARBA00005253"/>
    </source>
</evidence>
<dbReference type="Pfam" id="PF13499">
    <property type="entry name" value="EF-hand_7"/>
    <property type="match status" value="2"/>
</dbReference>
<dbReference type="InterPro" id="IPR002048">
    <property type="entry name" value="EF_hand_dom"/>
</dbReference>
<dbReference type="Gene3D" id="1.10.238.10">
    <property type="entry name" value="EF-hand"/>
    <property type="match status" value="3"/>
</dbReference>
<proteinExistence type="inferred from homology"/>
<dbReference type="AlphaFoldDB" id="A0A8J6DT44"/>
<evidence type="ECO:0000313" key="8">
    <source>
        <dbReference type="Proteomes" id="UP000700334"/>
    </source>
</evidence>
<accession>A0A8J6DT44</accession>
<dbReference type="PROSITE" id="PS50222">
    <property type="entry name" value="EF_HAND_2"/>
    <property type="match status" value="4"/>
</dbReference>
<keyword evidence="2" id="KW-0479">Metal-binding</keyword>
<dbReference type="InterPro" id="IPR050145">
    <property type="entry name" value="Centrin_CML-like"/>
</dbReference>
<dbReference type="CDD" id="cd00051">
    <property type="entry name" value="EFh"/>
    <property type="match status" value="2"/>
</dbReference>
<feature type="domain" description="EF-hand" evidence="6">
    <location>
        <begin position="48"/>
        <end position="83"/>
    </location>
</feature>
<dbReference type="PROSITE" id="PS00018">
    <property type="entry name" value="EF_HAND_1"/>
    <property type="match status" value="2"/>
</dbReference>
<sequence length="192" mass="21840">MSARTSAAPAVELTTDHSGRMASSFRKSNVSSTSQKRKVSPKPELTEDQRQEVREAFDLFDADGSGTIDVKEFRVAMRALGFEPKKDEIKKMISEVDKEGTGKVSFNDFLAVMTQKMAERDTKEEILKAFRLFDDDETGKISFRNLKRVASELGEHLTDEELQEMIEEADRDGDGEVNEEEFLRIMKKTNLY</sequence>
<protein>
    <submittedName>
        <fullName evidence="7">Centrin-1</fullName>
    </submittedName>
</protein>
<dbReference type="PANTHER" id="PTHR23050">
    <property type="entry name" value="CALCIUM BINDING PROTEIN"/>
    <property type="match status" value="1"/>
</dbReference>
<dbReference type="GO" id="GO:0005509">
    <property type="term" value="F:calcium ion binding"/>
    <property type="evidence" value="ECO:0007669"/>
    <property type="project" value="InterPro"/>
</dbReference>
<evidence type="ECO:0000313" key="7">
    <source>
        <dbReference type="EMBL" id="KAG8518885.1"/>
    </source>
</evidence>